<keyword evidence="2" id="KW-1185">Reference proteome</keyword>
<gene>
    <name evidence="1" type="ORF">GCM10011349_21200</name>
</gene>
<comment type="caution">
    <text evidence="1">The sequence shown here is derived from an EMBL/GenBank/DDBJ whole genome shotgun (WGS) entry which is preliminary data.</text>
</comment>
<dbReference type="EMBL" id="BMLK01000008">
    <property type="protein sequence ID" value="GGN49994.1"/>
    <property type="molecule type" value="Genomic_DNA"/>
</dbReference>
<name>A0ABQ2JM59_9SPHN</name>
<sequence>MMAPDSIASLPESCAMAGADSTTPIPVAARIANLPVKPFMHFLPMFTDAGQAVARKIQSAHGGENSERAVPCQTAASLCQTPASGCHPPKGAFEAPLMQRGFFA</sequence>
<organism evidence="1 2">
    <name type="scientific">Novosphingobium indicum</name>
    <dbReference type="NCBI Taxonomy" id="462949"/>
    <lineage>
        <taxon>Bacteria</taxon>
        <taxon>Pseudomonadati</taxon>
        <taxon>Pseudomonadota</taxon>
        <taxon>Alphaproteobacteria</taxon>
        <taxon>Sphingomonadales</taxon>
        <taxon>Sphingomonadaceae</taxon>
        <taxon>Novosphingobium</taxon>
    </lineage>
</organism>
<proteinExistence type="predicted"/>
<evidence type="ECO:0000313" key="1">
    <source>
        <dbReference type="EMBL" id="GGN49994.1"/>
    </source>
</evidence>
<protein>
    <submittedName>
        <fullName evidence="1">Uncharacterized protein</fullName>
    </submittedName>
</protein>
<dbReference type="Proteomes" id="UP000605099">
    <property type="component" value="Unassembled WGS sequence"/>
</dbReference>
<evidence type="ECO:0000313" key="2">
    <source>
        <dbReference type="Proteomes" id="UP000605099"/>
    </source>
</evidence>
<accession>A0ABQ2JM59</accession>
<reference evidence="2" key="1">
    <citation type="journal article" date="2019" name="Int. J. Syst. Evol. Microbiol.">
        <title>The Global Catalogue of Microorganisms (GCM) 10K type strain sequencing project: providing services to taxonomists for standard genome sequencing and annotation.</title>
        <authorList>
            <consortium name="The Broad Institute Genomics Platform"/>
            <consortium name="The Broad Institute Genome Sequencing Center for Infectious Disease"/>
            <person name="Wu L."/>
            <person name="Ma J."/>
        </authorList>
    </citation>
    <scope>NUCLEOTIDE SEQUENCE [LARGE SCALE GENOMIC DNA]</scope>
    <source>
        <strain evidence="2">CGMCC 1.6784</strain>
    </source>
</reference>